<organism evidence="3 4">
    <name type="scientific">Paenibacillus pasadenensis</name>
    <dbReference type="NCBI Taxonomy" id="217090"/>
    <lineage>
        <taxon>Bacteria</taxon>
        <taxon>Bacillati</taxon>
        <taxon>Bacillota</taxon>
        <taxon>Bacilli</taxon>
        <taxon>Bacillales</taxon>
        <taxon>Paenibacillaceae</taxon>
        <taxon>Paenibacillus</taxon>
    </lineage>
</organism>
<dbReference type="PANTHER" id="PTHR43489">
    <property type="entry name" value="ISOMERASE"/>
    <property type="match status" value="1"/>
</dbReference>
<reference evidence="3 4" key="1">
    <citation type="submission" date="2017-05" db="EMBL/GenBank/DDBJ databases">
        <title>Functional genome analysis of Paenibacillus pasadenensis strain R16: insights on endophytic life style and antifungal activity.</title>
        <authorList>
            <person name="Passera A."/>
            <person name="Marcolungo L."/>
            <person name="Casati P."/>
            <person name="Brasca M."/>
            <person name="Quaglino F."/>
            <person name="Delledonne M."/>
        </authorList>
    </citation>
    <scope>NUCLEOTIDE SEQUENCE [LARGE SCALE GENOMIC DNA]</scope>
    <source>
        <strain evidence="3 4">R16</strain>
    </source>
</reference>
<dbReference type="InterPro" id="IPR013022">
    <property type="entry name" value="Xyl_isomerase-like_TIM-brl"/>
</dbReference>
<dbReference type="GO" id="GO:0016853">
    <property type="term" value="F:isomerase activity"/>
    <property type="evidence" value="ECO:0007669"/>
    <property type="project" value="UniProtKB-KW"/>
</dbReference>
<dbReference type="Gene3D" id="3.20.20.150">
    <property type="entry name" value="Divalent-metal-dependent TIM barrel enzymes"/>
    <property type="match status" value="1"/>
</dbReference>
<protein>
    <recommendedName>
        <fullName evidence="2">Xylose isomerase-like TIM barrel domain-containing protein</fullName>
    </recommendedName>
</protein>
<evidence type="ECO:0000313" key="3">
    <source>
        <dbReference type="EMBL" id="PLT45704.1"/>
    </source>
</evidence>
<feature type="domain" description="Xylose isomerase-like TIM barrel" evidence="2">
    <location>
        <begin position="20"/>
        <end position="256"/>
    </location>
</feature>
<evidence type="ECO:0000256" key="1">
    <source>
        <dbReference type="ARBA" id="ARBA00023235"/>
    </source>
</evidence>
<dbReference type="Proteomes" id="UP000234789">
    <property type="component" value="Unassembled WGS sequence"/>
</dbReference>
<dbReference type="EMBL" id="NFEZ01000004">
    <property type="protein sequence ID" value="PLT45704.1"/>
    <property type="molecule type" value="Genomic_DNA"/>
</dbReference>
<dbReference type="InterPro" id="IPR036237">
    <property type="entry name" value="Xyl_isomerase-like_sf"/>
</dbReference>
<dbReference type="RefSeq" id="WP_101809072.1">
    <property type="nucleotide sequence ID" value="NZ_NFEZ01000004.1"/>
</dbReference>
<keyword evidence="4" id="KW-1185">Reference proteome</keyword>
<dbReference type="AlphaFoldDB" id="A0A2N5N5S0"/>
<keyword evidence="1" id="KW-0413">Isomerase</keyword>
<dbReference type="PANTHER" id="PTHR43489:SF7">
    <property type="entry name" value="3-DEHYDRO-D-GULOSIDE 4-EPIMERASE-RELATED"/>
    <property type="match status" value="1"/>
</dbReference>
<dbReference type="InterPro" id="IPR050417">
    <property type="entry name" value="Sugar_Epim/Isomerase"/>
</dbReference>
<comment type="caution">
    <text evidence="3">The sequence shown here is derived from an EMBL/GenBank/DDBJ whole genome shotgun (WGS) entry which is preliminary data.</text>
</comment>
<name>A0A2N5N5S0_9BACL</name>
<evidence type="ECO:0000259" key="2">
    <source>
        <dbReference type="Pfam" id="PF01261"/>
    </source>
</evidence>
<evidence type="ECO:0000313" key="4">
    <source>
        <dbReference type="Proteomes" id="UP000234789"/>
    </source>
</evidence>
<sequence length="283" mass="30777">MKKGINAWSFPAGTTVERSLRLAKEAGFDGIELALEETGELSLESTPQQIEAHAKLARDIGIEIASLASGLYWSYPFTSGDGETRAKAKAIVRRQLEFAALLEVDTILIVPGAVGVDFLPDAPAVRYDVAYERALEALREVAGDAERLGVSIGIENVWNKFLLSPLEMRDFIDAVGSPAVGSYFDVGNALHGGYPEHWIPILGKRIKKVHFKDYRRAAGGLHGFVDLLAGDVDYPAVVRELEAIGYDSYVTAEMIPSYAHHGEQIVFNTSAAMDAILGRSVRS</sequence>
<dbReference type="SUPFAM" id="SSF51658">
    <property type="entry name" value="Xylose isomerase-like"/>
    <property type="match status" value="1"/>
</dbReference>
<proteinExistence type="predicted"/>
<gene>
    <name evidence="3" type="ORF">B8V81_4135</name>
</gene>
<dbReference type="Pfam" id="PF01261">
    <property type="entry name" value="AP_endonuc_2"/>
    <property type="match status" value="1"/>
</dbReference>
<accession>A0A2N5N5S0</accession>